<reference evidence="3 4" key="1">
    <citation type="submission" date="2020-05" db="EMBL/GenBank/DDBJ databases">
        <title>Draft Genome Sequences of Sphingomonas sp. Isolated from the International Space Station.</title>
        <authorList>
            <person name="Bijlani S."/>
            <person name="Singh N.K."/>
            <person name="Mason C.E."/>
            <person name="Wang C.C."/>
            <person name="Venkateswaran K."/>
        </authorList>
    </citation>
    <scope>NUCLEOTIDE SEQUENCE [LARGE SCALE GENOMIC DNA]</scope>
    <source>
        <strain evidence="1 4">IIF7SW-B5</strain>
        <strain evidence="2">ISS-IIF7SWP</strain>
    </source>
</reference>
<dbReference type="RefSeq" id="WP_061779656.1">
    <property type="nucleotide sequence ID" value="NZ_JABEOV010000015.1"/>
</dbReference>
<evidence type="ECO:0000313" key="1">
    <source>
        <dbReference type="EMBL" id="NNG54143.1"/>
    </source>
</evidence>
<evidence type="ECO:0000313" key="4">
    <source>
        <dbReference type="Proteomes" id="UP000557656"/>
    </source>
</evidence>
<organism evidence="2 3">
    <name type="scientific">Sphingomonas sanguinis</name>
    <dbReference type="NCBI Taxonomy" id="33051"/>
    <lineage>
        <taxon>Bacteria</taxon>
        <taxon>Pseudomonadati</taxon>
        <taxon>Pseudomonadota</taxon>
        <taxon>Alphaproteobacteria</taxon>
        <taxon>Sphingomonadales</taxon>
        <taxon>Sphingomonadaceae</taxon>
        <taxon>Sphingomonas</taxon>
    </lineage>
</organism>
<keyword evidence="4" id="KW-1185">Reference proteome</keyword>
<sequence>MKTLYRYAIIRFCPFAETEEFANIGVIALDLSHGQIDYRIAAKDFPRIERFFGSVGYVAYQGAIDLLRLELGRISEYMLGYAARNGESAFQTIIAPRESTIRFSEPRIAQADMPLLLFIEGLYTRFVRPDGAPAMLSPWNALPPTAR</sequence>
<dbReference type="Proteomes" id="UP000531581">
    <property type="component" value="Unassembled WGS sequence"/>
</dbReference>
<dbReference type="EMBL" id="JABYQV010000005">
    <property type="protein sequence ID" value="NVP31216.1"/>
    <property type="molecule type" value="Genomic_DNA"/>
</dbReference>
<protein>
    <submittedName>
        <fullName evidence="2">DUF3037 domain-containing protein</fullName>
    </submittedName>
</protein>
<dbReference type="AlphaFoldDB" id="A0A7Y7US08"/>
<dbReference type="EMBL" id="JABEOV010000015">
    <property type="protein sequence ID" value="NNG54143.1"/>
    <property type="molecule type" value="Genomic_DNA"/>
</dbReference>
<dbReference type="InterPro" id="IPR021398">
    <property type="entry name" value="DUF3037"/>
</dbReference>
<gene>
    <name evidence="1" type="ORF">HKX05_12345</name>
    <name evidence="2" type="ORF">HLV41_09185</name>
</gene>
<dbReference type="Proteomes" id="UP000557656">
    <property type="component" value="Unassembled WGS sequence"/>
</dbReference>
<comment type="caution">
    <text evidence="2">The sequence shown here is derived from an EMBL/GenBank/DDBJ whole genome shotgun (WGS) entry which is preliminary data.</text>
</comment>
<proteinExistence type="predicted"/>
<dbReference type="GeneID" id="78485747"/>
<evidence type="ECO:0000313" key="3">
    <source>
        <dbReference type="Proteomes" id="UP000531581"/>
    </source>
</evidence>
<accession>A0A7Y7US08</accession>
<dbReference type="Pfam" id="PF11236">
    <property type="entry name" value="DUF3037"/>
    <property type="match status" value="1"/>
</dbReference>
<name>A0A7Y7US08_9SPHN</name>
<evidence type="ECO:0000313" key="2">
    <source>
        <dbReference type="EMBL" id="NVP31216.1"/>
    </source>
</evidence>